<name>A0A8J2TMR4_9BACI</name>
<sequence length="188" mass="21349">MKSKITHIIFLLDRSGSMGGLEDDTIGGFNSLMKKQCELEGETRATVVLFDNEYEVIWDDADAREIRLTDKEYYVRGTTALLDAVGKTIHTHSKKLAEKQTDHVLFVITTDGMENASREYTYPQVKKMIQRQQEAGWEFLFLGANIDAVEEASNIGIHMEDSFQFSATKDGIGAMYSMVHEKLAERRK</sequence>
<accession>A0A8J2TMR4</accession>
<keyword evidence="3" id="KW-1185">Reference proteome</keyword>
<dbReference type="Pfam" id="PF00092">
    <property type="entry name" value="VWA"/>
    <property type="match status" value="1"/>
</dbReference>
<dbReference type="AlphaFoldDB" id="A0A8J2TMR4"/>
<evidence type="ECO:0000259" key="1">
    <source>
        <dbReference type="Pfam" id="PF00092"/>
    </source>
</evidence>
<dbReference type="CDD" id="cd00198">
    <property type="entry name" value="vWFA"/>
    <property type="match status" value="1"/>
</dbReference>
<organism evidence="2 3">
    <name type="scientific">Compostibacillus humi</name>
    <dbReference type="NCBI Taxonomy" id="1245525"/>
    <lineage>
        <taxon>Bacteria</taxon>
        <taxon>Bacillati</taxon>
        <taxon>Bacillota</taxon>
        <taxon>Bacilli</taxon>
        <taxon>Bacillales</taxon>
        <taxon>Bacillaceae</taxon>
        <taxon>Compostibacillus</taxon>
    </lineage>
</organism>
<dbReference type="InterPro" id="IPR036465">
    <property type="entry name" value="vWFA_dom_sf"/>
</dbReference>
<protein>
    <recommendedName>
        <fullName evidence="1">VWFA domain-containing protein</fullName>
    </recommendedName>
</protein>
<dbReference type="EMBL" id="BMEV01000030">
    <property type="protein sequence ID" value="GFZ76725.1"/>
    <property type="molecule type" value="Genomic_DNA"/>
</dbReference>
<reference evidence="2" key="1">
    <citation type="journal article" date="2014" name="Int. J. Syst. Evol. Microbiol.">
        <title>Complete genome sequence of Corynebacterium casei LMG S-19264T (=DSM 44701T), isolated from a smear-ripened cheese.</title>
        <authorList>
            <consortium name="US DOE Joint Genome Institute (JGI-PGF)"/>
            <person name="Walter F."/>
            <person name="Albersmeier A."/>
            <person name="Kalinowski J."/>
            <person name="Ruckert C."/>
        </authorList>
    </citation>
    <scope>NUCLEOTIDE SEQUENCE</scope>
    <source>
        <strain evidence="2">CGMCC 1.12360</strain>
    </source>
</reference>
<evidence type="ECO:0000313" key="3">
    <source>
        <dbReference type="Proteomes" id="UP000602050"/>
    </source>
</evidence>
<proteinExistence type="predicted"/>
<comment type="caution">
    <text evidence="2">The sequence shown here is derived from an EMBL/GenBank/DDBJ whole genome shotgun (WGS) entry which is preliminary data.</text>
</comment>
<gene>
    <name evidence="2" type="ORF">GCM10010978_18020</name>
</gene>
<evidence type="ECO:0000313" key="2">
    <source>
        <dbReference type="EMBL" id="GFZ76725.1"/>
    </source>
</evidence>
<feature type="domain" description="VWFA" evidence="1">
    <location>
        <begin position="8"/>
        <end position="163"/>
    </location>
</feature>
<dbReference type="RefSeq" id="WP_188392072.1">
    <property type="nucleotide sequence ID" value="NZ_BMEV01000030.1"/>
</dbReference>
<dbReference type="SUPFAM" id="SSF53300">
    <property type="entry name" value="vWA-like"/>
    <property type="match status" value="1"/>
</dbReference>
<reference evidence="2" key="2">
    <citation type="submission" date="2020-09" db="EMBL/GenBank/DDBJ databases">
        <authorList>
            <person name="Sun Q."/>
            <person name="Zhou Y."/>
        </authorList>
    </citation>
    <scope>NUCLEOTIDE SEQUENCE</scope>
    <source>
        <strain evidence="2">CGMCC 1.12360</strain>
    </source>
</reference>
<dbReference type="InterPro" id="IPR002035">
    <property type="entry name" value="VWF_A"/>
</dbReference>
<dbReference type="Gene3D" id="3.40.50.410">
    <property type="entry name" value="von Willebrand factor, type A domain"/>
    <property type="match status" value="1"/>
</dbReference>
<dbReference type="Proteomes" id="UP000602050">
    <property type="component" value="Unassembled WGS sequence"/>
</dbReference>